<dbReference type="RefSeq" id="WP_110839020.1">
    <property type="nucleotide sequence ID" value="NZ_QJVJ01000002.1"/>
</dbReference>
<feature type="region of interest" description="Disordered" evidence="2">
    <location>
        <begin position="32"/>
        <end position="52"/>
    </location>
</feature>
<feature type="coiled-coil region" evidence="1">
    <location>
        <begin position="240"/>
        <end position="273"/>
    </location>
</feature>
<accession>A0A2V5KBX6</accession>
<dbReference type="AlphaFoldDB" id="A0A2V5KBX6"/>
<gene>
    <name evidence="3" type="ORF">DLM86_05835</name>
</gene>
<dbReference type="SUPFAM" id="SSF52540">
    <property type="entry name" value="P-loop containing nucleoside triphosphate hydrolases"/>
    <property type="match status" value="1"/>
</dbReference>
<comment type="caution">
    <text evidence="3">The sequence shown here is derived from an EMBL/GenBank/DDBJ whole genome shotgun (WGS) entry which is preliminary data.</text>
</comment>
<dbReference type="PANTHER" id="PTHR41259:SF1">
    <property type="entry name" value="DOUBLE-STRAND BREAK REPAIR RAD50 ATPASE, PUTATIVE-RELATED"/>
    <property type="match status" value="1"/>
</dbReference>
<reference evidence="3 4" key="1">
    <citation type="submission" date="2018-05" db="EMBL/GenBank/DDBJ databases">
        <title>Paenibacillus flagellatus sp. nov., isolated from selenium mineral soil.</title>
        <authorList>
            <person name="Dai X."/>
        </authorList>
    </citation>
    <scope>NUCLEOTIDE SEQUENCE [LARGE SCALE GENOMIC DNA]</scope>
    <source>
        <strain evidence="3 4">DXL2</strain>
    </source>
</reference>
<keyword evidence="1" id="KW-0175">Coiled coil</keyword>
<feature type="coiled-coil region" evidence="1">
    <location>
        <begin position="306"/>
        <end position="411"/>
    </location>
</feature>
<evidence type="ECO:0000256" key="1">
    <source>
        <dbReference type="SAM" id="Coils"/>
    </source>
</evidence>
<evidence type="ECO:0000313" key="3">
    <source>
        <dbReference type="EMBL" id="PYI56492.1"/>
    </source>
</evidence>
<dbReference type="PANTHER" id="PTHR41259">
    <property type="entry name" value="DOUBLE-STRAND BREAK REPAIR RAD50 ATPASE, PUTATIVE-RELATED"/>
    <property type="match status" value="1"/>
</dbReference>
<feature type="coiled-coil region" evidence="1">
    <location>
        <begin position="125"/>
        <end position="170"/>
    </location>
</feature>
<dbReference type="Proteomes" id="UP000247476">
    <property type="component" value="Unassembled WGS sequence"/>
</dbReference>
<dbReference type="EMBL" id="QJVJ01000002">
    <property type="protein sequence ID" value="PYI56492.1"/>
    <property type="molecule type" value="Genomic_DNA"/>
</dbReference>
<dbReference type="InterPro" id="IPR027417">
    <property type="entry name" value="P-loop_NTPase"/>
</dbReference>
<sequence>MPALLWLRDDAVLAAVTLLLFAGTAALLWRRPSGAGGPAAPGSADGDGGRDAEPFAEERRALLRQLEQLERVVRERTRGWRLSATAARQAAAADDAAGSTDPGGDPLPEGWMHEARDAAERWLAARSAADELRRKLEEASAAEAARRAEADEAAARRGEAEKRLAAWRDDWQRWLRDRRFPPELSPDGAAEWLALAERGKQQLRRRDESRLRANAFAAEAESFERDAAAVCGPDAEADPLLALKRSIARAEEAAALLAERERLAREAAALRVEAAARRDKLDRVRARIGELWSEAGADTEERFRERVRLHAERERLLRERAELEATLDSMLGADERDDAERAMLRPPEELEGELARLADSIAGTERRLDALRDRRGRLRNEMEKLEAGEEHAEKLLRVQETEAELRQLARRWAVGALASALFGRTRSLYETERQPAVLRRASAYASAMTGGRYVRIVAPVGEKRLVAVTGDGEAVDSSRLSRGAAEQLYLAMRFALADETAPAASLPFVLDDVFVNFDGERLRRCLELVPSLAERRQVLLFTCHEHVASAAAAVIPGLQTVRL</sequence>
<protein>
    <recommendedName>
        <fullName evidence="5">DNA double-strand break repair Rad50 ATPase</fullName>
    </recommendedName>
</protein>
<organism evidence="3 4">
    <name type="scientific">Paenibacillus flagellatus</name>
    <dbReference type="NCBI Taxonomy" id="2211139"/>
    <lineage>
        <taxon>Bacteria</taxon>
        <taxon>Bacillati</taxon>
        <taxon>Bacillota</taxon>
        <taxon>Bacilli</taxon>
        <taxon>Bacillales</taxon>
        <taxon>Paenibacillaceae</taxon>
        <taxon>Paenibacillus</taxon>
    </lineage>
</organism>
<feature type="region of interest" description="Disordered" evidence="2">
    <location>
        <begin position="90"/>
        <end position="111"/>
    </location>
</feature>
<proteinExistence type="predicted"/>
<dbReference type="OrthoDB" id="9764467at2"/>
<evidence type="ECO:0000256" key="2">
    <source>
        <dbReference type="SAM" id="MobiDB-lite"/>
    </source>
</evidence>
<name>A0A2V5KBX6_9BACL</name>
<keyword evidence="4" id="KW-1185">Reference proteome</keyword>
<evidence type="ECO:0008006" key="5">
    <source>
        <dbReference type="Google" id="ProtNLM"/>
    </source>
</evidence>
<dbReference type="Gene3D" id="3.40.50.300">
    <property type="entry name" value="P-loop containing nucleotide triphosphate hydrolases"/>
    <property type="match status" value="1"/>
</dbReference>
<evidence type="ECO:0000313" key="4">
    <source>
        <dbReference type="Proteomes" id="UP000247476"/>
    </source>
</evidence>